<dbReference type="PROSITE" id="PS51387">
    <property type="entry name" value="FAD_PCMH"/>
    <property type="match status" value="1"/>
</dbReference>
<comment type="subunit">
    <text evidence="4">Homodimer.</text>
</comment>
<dbReference type="InterPro" id="IPR036856">
    <property type="entry name" value="Ald_Oxase/Xan_DH_a/b_sf"/>
</dbReference>
<feature type="domain" description="2Fe-2S ferredoxin-type" evidence="18">
    <location>
        <begin position="2"/>
        <end position="85"/>
    </location>
</feature>
<dbReference type="SMART" id="SM01008">
    <property type="entry name" value="Ald_Xan_dh_C"/>
    <property type="match status" value="1"/>
</dbReference>
<dbReference type="InterPro" id="IPR016169">
    <property type="entry name" value="FAD-bd_PCMH_sub2"/>
</dbReference>
<dbReference type="EMBL" id="JACEFF010000353">
    <property type="protein sequence ID" value="KAH9639155.1"/>
    <property type="molecule type" value="Genomic_DNA"/>
</dbReference>
<evidence type="ECO:0000256" key="10">
    <source>
        <dbReference type="ARBA" id="ARBA00023002"/>
    </source>
</evidence>
<feature type="binding site" evidence="17">
    <location>
        <position position="107"/>
    </location>
    <ligand>
        <name>[2Fe-2S] cluster</name>
        <dbReference type="ChEBI" id="CHEBI:190135"/>
        <label>2</label>
    </ligand>
</feature>
<keyword evidence="12 17" id="KW-0411">Iron-sulfur</keyword>
<comment type="caution">
    <text evidence="20">The sequence shown here is derived from an EMBL/GenBank/DDBJ whole genome shotgun (WGS) entry which is preliminary data.</text>
</comment>
<dbReference type="InterPro" id="IPR001041">
    <property type="entry name" value="2Fe-2S_ferredoxin-type"/>
</dbReference>
<keyword evidence="9 16" id="KW-0274">FAD</keyword>
<keyword evidence="8 17" id="KW-0479">Metal-binding</keyword>
<comment type="cofactor">
    <cofactor evidence="17">
        <name>Mo-molybdopterin</name>
        <dbReference type="ChEBI" id="CHEBI:71302"/>
    </cofactor>
    <text evidence="17">Binds 1 Mo-molybdopterin (Mo-MPT) cofactor per subunit.</text>
</comment>
<dbReference type="InterPro" id="IPR005107">
    <property type="entry name" value="CO_DH_flav_C"/>
</dbReference>
<feature type="binding site" evidence="17">
    <location>
        <position position="954"/>
    </location>
    <ligand>
        <name>Mo-molybdopterin</name>
        <dbReference type="ChEBI" id="CHEBI:71302"/>
    </ligand>
    <ligandPart>
        <name>Mo</name>
        <dbReference type="ChEBI" id="CHEBI:28685"/>
    </ligandPart>
</feature>
<reference evidence="20" key="1">
    <citation type="journal article" date="2021" name="G3 (Bethesda)">
        <title>Genome and transcriptome analysis of the beet armyworm Spodoptera exigua reveals targets for pest control. .</title>
        <authorList>
            <person name="Simon S."/>
            <person name="Breeschoten T."/>
            <person name="Jansen H.J."/>
            <person name="Dirks R.P."/>
            <person name="Schranz M.E."/>
            <person name="Ros V.I.D."/>
        </authorList>
    </citation>
    <scope>NUCLEOTIDE SEQUENCE</scope>
    <source>
        <strain evidence="20">TB_SE_WUR_2020</strain>
    </source>
</reference>
<comment type="cofactor">
    <cofactor evidence="14">
        <name>[2Fe-2S] cluster</name>
        <dbReference type="ChEBI" id="CHEBI:190135"/>
    </cofactor>
</comment>
<evidence type="ECO:0000256" key="6">
    <source>
        <dbReference type="ARBA" id="ARBA00022630"/>
    </source>
</evidence>
<dbReference type="GO" id="GO:0071949">
    <property type="term" value="F:FAD binding"/>
    <property type="evidence" value="ECO:0007669"/>
    <property type="project" value="InterPro"/>
</dbReference>
<dbReference type="SUPFAM" id="SSF47741">
    <property type="entry name" value="CO dehydrogenase ISP C-domain like"/>
    <property type="match status" value="1"/>
</dbReference>
<dbReference type="InterPro" id="IPR002888">
    <property type="entry name" value="2Fe-2S-bd"/>
</dbReference>
<keyword evidence="10" id="KW-0560">Oxidoreductase</keyword>
<dbReference type="Gene3D" id="3.30.465.10">
    <property type="match status" value="1"/>
</dbReference>
<dbReference type="InterPro" id="IPR006058">
    <property type="entry name" value="2Fe2S_fd_BS"/>
</dbReference>
<feature type="active site" description="Proton acceptor" evidence="15">
    <location>
        <position position="1125"/>
    </location>
</feature>
<dbReference type="PIRSF" id="PIRSF000127">
    <property type="entry name" value="Xanthine_DH"/>
    <property type="match status" value="1"/>
</dbReference>
<evidence type="ECO:0000256" key="4">
    <source>
        <dbReference type="ARBA" id="ARBA00011738"/>
    </source>
</evidence>
<dbReference type="SUPFAM" id="SSF55447">
    <property type="entry name" value="CO dehydrogenase flavoprotein C-terminal domain-like"/>
    <property type="match status" value="1"/>
</dbReference>
<feature type="binding site" evidence="17">
    <location>
        <position position="67"/>
    </location>
    <ligand>
        <name>[2Fe-2S] cluster</name>
        <dbReference type="ChEBI" id="CHEBI:190135"/>
        <label>1</label>
    </ligand>
</feature>
<evidence type="ECO:0000256" key="12">
    <source>
        <dbReference type="ARBA" id="ARBA00023014"/>
    </source>
</evidence>
<accession>A0A922SIS9</accession>
<comment type="subcellular location">
    <subcellularLocation>
        <location evidence="2">Peroxisome</location>
    </subcellularLocation>
</comment>
<dbReference type="SUPFAM" id="SSF54665">
    <property type="entry name" value="CO dehydrogenase molybdoprotein N-domain-like"/>
    <property type="match status" value="1"/>
</dbReference>
<feature type="binding site" evidence="16">
    <location>
        <position position="375"/>
    </location>
    <ligand>
        <name>FAD</name>
        <dbReference type="ChEBI" id="CHEBI:57692"/>
    </ligand>
</feature>
<evidence type="ECO:0000256" key="3">
    <source>
        <dbReference type="ARBA" id="ARBA00006849"/>
    </source>
</evidence>
<dbReference type="Pfam" id="PF03450">
    <property type="entry name" value="CO_deh_flav_C"/>
    <property type="match status" value="1"/>
</dbReference>
<evidence type="ECO:0000256" key="17">
    <source>
        <dbReference type="PIRSR" id="PIRSR000127-3"/>
    </source>
</evidence>
<dbReference type="Gene3D" id="3.10.20.30">
    <property type="match status" value="1"/>
</dbReference>
<dbReference type="Gene3D" id="3.30.390.50">
    <property type="entry name" value="CO dehydrogenase flavoprotein, C-terminal domain"/>
    <property type="match status" value="1"/>
</dbReference>
<evidence type="ECO:0000256" key="7">
    <source>
        <dbReference type="ARBA" id="ARBA00022714"/>
    </source>
</evidence>
<dbReference type="InterPro" id="IPR036318">
    <property type="entry name" value="FAD-bd_PCMH-like_sf"/>
</dbReference>
<feature type="binding site" evidence="17">
    <location>
        <position position="110"/>
    </location>
    <ligand>
        <name>[2Fe-2S] cluster</name>
        <dbReference type="ChEBI" id="CHEBI:190135"/>
        <label>2</label>
    </ligand>
</feature>
<dbReference type="SUPFAM" id="SSF56176">
    <property type="entry name" value="FAD-binding/transporter-associated domain-like"/>
    <property type="match status" value="1"/>
</dbReference>
<dbReference type="PROSITE" id="PS51085">
    <property type="entry name" value="2FE2S_FER_2"/>
    <property type="match status" value="1"/>
</dbReference>
<dbReference type="InterPro" id="IPR000674">
    <property type="entry name" value="Ald_Oxase/Xan_DH_a/b"/>
</dbReference>
<dbReference type="InterPro" id="IPR046867">
    <property type="entry name" value="AldOxase/xan_DH_MoCoBD2"/>
</dbReference>
<keyword evidence="7 17" id="KW-0001">2Fe-2S</keyword>
<comment type="cofactor">
    <cofactor evidence="17">
        <name>[2Fe-2S] cluster</name>
        <dbReference type="ChEBI" id="CHEBI:190135"/>
    </cofactor>
    <text evidence="17">Binds 2 [2Fe-2S] clusters.</text>
</comment>
<evidence type="ECO:0000259" key="19">
    <source>
        <dbReference type="PROSITE" id="PS51387"/>
    </source>
</evidence>
<feature type="binding site" evidence="17">
    <location>
        <position position="657"/>
    </location>
    <ligand>
        <name>Mo-molybdopterin</name>
        <dbReference type="ChEBI" id="CHEBI:71302"/>
    </ligand>
    <ligandPart>
        <name>Mo</name>
        <dbReference type="ChEBI" id="CHEBI:28685"/>
    </ligandPart>
</feature>
<feature type="domain" description="FAD-binding PCMH-type" evidence="19">
    <location>
        <begin position="187"/>
        <end position="367"/>
    </location>
</feature>
<dbReference type="GO" id="GO:0051537">
    <property type="term" value="F:2 iron, 2 sulfur cluster binding"/>
    <property type="evidence" value="ECO:0007669"/>
    <property type="project" value="UniProtKB-KW"/>
</dbReference>
<evidence type="ECO:0000313" key="21">
    <source>
        <dbReference type="Proteomes" id="UP000814243"/>
    </source>
</evidence>
<dbReference type="InterPro" id="IPR036010">
    <property type="entry name" value="2Fe-2S_ferredoxin-like_sf"/>
</dbReference>
<dbReference type="InterPro" id="IPR012675">
    <property type="entry name" value="Beta-grasp_dom_sf"/>
</dbReference>
<dbReference type="CDD" id="cd00207">
    <property type="entry name" value="fer2"/>
    <property type="match status" value="1"/>
</dbReference>
<dbReference type="InterPro" id="IPR036683">
    <property type="entry name" value="CO_DH_flav_C_dom_sf"/>
</dbReference>
<evidence type="ECO:0000256" key="2">
    <source>
        <dbReference type="ARBA" id="ARBA00004275"/>
    </source>
</evidence>
<dbReference type="PANTHER" id="PTHR11908:SF132">
    <property type="entry name" value="ALDEHYDE OXIDASE 1-RELATED"/>
    <property type="match status" value="1"/>
</dbReference>
<dbReference type="SUPFAM" id="SSF56003">
    <property type="entry name" value="Molybdenum cofactor-binding domain"/>
    <property type="match status" value="1"/>
</dbReference>
<dbReference type="GO" id="GO:0016491">
    <property type="term" value="F:oxidoreductase activity"/>
    <property type="evidence" value="ECO:0007669"/>
    <property type="project" value="UniProtKB-KW"/>
</dbReference>
<feature type="binding site" evidence="17">
    <location>
        <position position="50"/>
    </location>
    <ligand>
        <name>[2Fe-2S] cluster</name>
        <dbReference type="ChEBI" id="CHEBI:190135"/>
        <label>1</label>
    </ligand>
</feature>
<dbReference type="GO" id="GO:0005506">
    <property type="term" value="F:iron ion binding"/>
    <property type="evidence" value="ECO:0007669"/>
    <property type="project" value="InterPro"/>
</dbReference>
<dbReference type="FunFam" id="3.30.390.50:FF:000003">
    <property type="entry name" value="Aldehyde oxidase1"/>
    <property type="match status" value="1"/>
</dbReference>
<dbReference type="PROSITE" id="PS00197">
    <property type="entry name" value="2FE2S_FER_1"/>
    <property type="match status" value="1"/>
</dbReference>
<evidence type="ECO:0000259" key="18">
    <source>
        <dbReference type="PROSITE" id="PS51085"/>
    </source>
</evidence>
<dbReference type="Gene3D" id="3.30.365.10">
    <property type="entry name" value="Aldehyde oxidase/xanthine dehydrogenase, molybdopterin binding domain"/>
    <property type="match status" value="4"/>
</dbReference>
<organism evidence="20 21">
    <name type="scientific">Spodoptera exigua</name>
    <name type="common">Beet armyworm</name>
    <name type="synonym">Noctua fulgens</name>
    <dbReference type="NCBI Taxonomy" id="7107"/>
    <lineage>
        <taxon>Eukaryota</taxon>
        <taxon>Metazoa</taxon>
        <taxon>Ecdysozoa</taxon>
        <taxon>Arthropoda</taxon>
        <taxon>Hexapoda</taxon>
        <taxon>Insecta</taxon>
        <taxon>Pterygota</taxon>
        <taxon>Neoptera</taxon>
        <taxon>Endopterygota</taxon>
        <taxon>Lepidoptera</taxon>
        <taxon>Glossata</taxon>
        <taxon>Ditrysia</taxon>
        <taxon>Noctuoidea</taxon>
        <taxon>Noctuidae</taxon>
        <taxon>Amphipyrinae</taxon>
        <taxon>Spodoptera</taxon>
    </lineage>
</organism>
<evidence type="ECO:0000256" key="9">
    <source>
        <dbReference type="ARBA" id="ARBA00022827"/>
    </source>
</evidence>
<feature type="binding site" evidence="17">
    <location>
        <position position="144"/>
    </location>
    <ligand>
        <name>[2Fe-2S] cluster</name>
        <dbReference type="ChEBI" id="CHEBI:190135"/>
        <label>2</label>
    </ligand>
</feature>
<evidence type="ECO:0000256" key="13">
    <source>
        <dbReference type="ARBA" id="ARBA00023140"/>
    </source>
</evidence>
<dbReference type="GO" id="GO:0005777">
    <property type="term" value="C:peroxisome"/>
    <property type="evidence" value="ECO:0007669"/>
    <property type="project" value="UniProtKB-SubCell"/>
</dbReference>
<evidence type="ECO:0000256" key="11">
    <source>
        <dbReference type="ARBA" id="ARBA00023004"/>
    </source>
</evidence>
<evidence type="ECO:0000313" key="20">
    <source>
        <dbReference type="EMBL" id="KAH9639155.1"/>
    </source>
</evidence>
<feature type="binding site" evidence="17">
    <location>
        <position position="142"/>
    </location>
    <ligand>
        <name>[2Fe-2S] cluster</name>
        <dbReference type="ChEBI" id="CHEBI:190135"/>
        <label>2</label>
    </ligand>
</feature>
<dbReference type="PANTHER" id="PTHR11908">
    <property type="entry name" value="XANTHINE DEHYDROGENASE"/>
    <property type="match status" value="1"/>
</dbReference>
<dbReference type="SUPFAM" id="SSF54292">
    <property type="entry name" value="2Fe-2S ferredoxin-like"/>
    <property type="match status" value="1"/>
</dbReference>
<keyword evidence="6" id="KW-0285">Flavoprotein</keyword>
<comment type="similarity">
    <text evidence="3">Belongs to the xanthine dehydrogenase family.</text>
</comment>
<name>A0A922SIS9_SPOEX</name>
<feature type="binding site" evidence="17">
    <location>
        <position position="800"/>
    </location>
    <ligand>
        <name>Mo-molybdopterin</name>
        <dbReference type="ChEBI" id="CHEBI:71302"/>
    </ligand>
    <ligandPart>
        <name>Mo</name>
        <dbReference type="ChEBI" id="CHEBI:28685"/>
    </ligandPart>
</feature>
<feature type="binding site" evidence="17">
    <location>
        <position position="42"/>
    </location>
    <ligand>
        <name>[2Fe-2S] cluster</name>
        <dbReference type="ChEBI" id="CHEBI:190135"/>
        <label>1</label>
    </ligand>
</feature>
<evidence type="ECO:0000256" key="8">
    <source>
        <dbReference type="ARBA" id="ARBA00022723"/>
    </source>
</evidence>
<evidence type="ECO:0000256" key="16">
    <source>
        <dbReference type="PIRSR" id="PIRSR000127-2"/>
    </source>
</evidence>
<dbReference type="Gene3D" id="3.90.1170.50">
    <property type="entry name" value="Aldehyde oxidase/xanthine dehydrogenase, a/b hammerhead"/>
    <property type="match status" value="1"/>
</dbReference>
<proteinExistence type="inferred from homology"/>
<gene>
    <name evidence="20" type="ORF">HF086_018223</name>
</gene>
<dbReference type="Proteomes" id="UP000814243">
    <property type="component" value="Unassembled WGS sequence"/>
</dbReference>
<dbReference type="Pfam" id="PF20256">
    <property type="entry name" value="MoCoBD_2"/>
    <property type="match status" value="1"/>
</dbReference>
<dbReference type="InterPro" id="IPR016166">
    <property type="entry name" value="FAD-bd_PCMH"/>
</dbReference>
<dbReference type="InterPro" id="IPR016208">
    <property type="entry name" value="Ald_Oxase/xanthine_DH-like"/>
</dbReference>
<dbReference type="Pfam" id="PF01799">
    <property type="entry name" value="Fer2_2"/>
    <property type="match status" value="1"/>
</dbReference>
<dbReference type="Pfam" id="PF02738">
    <property type="entry name" value="MoCoBD_1"/>
    <property type="match status" value="1"/>
</dbReference>
<dbReference type="FunFam" id="3.30.365.10:FF:000002">
    <property type="entry name" value="Xanthine dehydrogenase oxidase"/>
    <property type="match status" value="1"/>
</dbReference>
<evidence type="ECO:0000256" key="5">
    <source>
        <dbReference type="ARBA" id="ARBA00022505"/>
    </source>
</evidence>
<dbReference type="Pfam" id="PF01315">
    <property type="entry name" value="Ald_Xan_dh_C"/>
    <property type="match status" value="1"/>
</dbReference>
<dbReference type="Pfam" id="PF00941">
    <property type="entry name" value="FAD_binding_5"/>
    <property type="match status" value="1"/>
</dbReference>
<dbReference type="InterPro" id="IPR008274">
    <property type="entry name" value="AldOxase/xan_DH_MoCoBD1"/>
</dbReference>
<dbReference type="InterPro" id="IPR002346">
    <property type="entry name" value="Mopterin_DH_FAD-bd"/>
</dbReference>
<keyword evidence="5 17" id="KW-0500">Molybdenum</keyword>
<sequence>MNRIKFKVNGVEYSVGCDVTSDVMLLDYLRDHIGLRGTKYMCREGGCGGCVVSACSPSSKPYAINSCLKPITSCHGWEITTIEGLGNRKKGYHELQTTLAEKNGSQCGYCSPSWVMAMNSLLQANPNITMLEVEKSLSSQTCRCTGYRPILDAFKGFAADAPRQIKLLDIEDLKICTKTGETCNKGNSCEDNEWCFLDQEDSNDVIEIQLKDDRIWFGVQKVKDIFKIFKREGVYPIDEYPRVIVDISGVQELKGYTLDQNLIVNAGTTLTEFLQILKTVAKEEYFGYLQKIYKHIEKVATIAGNLMMKNQHNGFGSDIFLLLEMIGAQVTIQKSLLIKKTLTMQEFLKVNMRGCVIRNVMLPPLNDSHRIFTYKIMPRTANAPALVNAGFLYKLTNNNVVQSVRIVFGGLSPKFVRASSTEQFLIGKKLFTNETLTSALKIMQQELVVEENPPDPSVEYKKKAALGLFYKIQCAGEAFYTEDLPNFPDEVYCAFALSTVALGDIVSIDSSKALAYPGVIAVYTAEDIPGINSFTPPDSFLYSANEEILASGTVKYYNQPMAIVVAKSRYIADRAAKLVTATYANVKDPLLDVKQTINNSERSTQFTKIAATDTGTDVVEVIKGFNEVHGQYHYVMETLTTVVKPSDEGLEVYCSTQWMEGVQLMISRALNLSQNQVDVHTRRCGGAYGLKLSRSSQGAIAAALTVHKLNRPCRFIQSLTTNTRALGKRLPACADFEAGVNSTGVIQYINYEIHEDNGYKKNEQFTQLGEGQFNNAYNRARWNYTSFDSITDTAKNTWARAPGTLEHVAMAELVMEQIAYEMNLDPLDVRLANLDSQYASDIKEMVDYLKIHADYPKRREAVNKFNTENRWKKRGLRFALLRWTPVGGINLYINISVYRGDGSVVITHGAIEMGQGINTKAIQIAAYLLNIPVEKIIVKENNTVIAPNCALSGGSIMNQNVILGVKRACQQLLDRLKPIRDTMDNPTWEELITKAYNSNVDLQAHGFTRTDEAYPFPVYGVTLAEVEVDILTGQSELLRVDLYEDAGQSVSPEIDIGQVEGAFMMGVGYWTSERLIYSPTGELLTDRSWNYHVPLARDIPRDWRVYFRKNSYSADTVFGSKCIGEPPICMAVVVAFALREAIVAARLEAGIPTTQWYQEEGPYTVERNLLLSSTDIADFKFN</sequence>
<evidence type="ECO:0000256" key="1">
    <source>
        <dbReference type="ARBA" id="ARBA00001974"/>
    </source>
</evidence>
<keyword evidence="13" id="KW-0576">Peroxisome</keyword>
<dbReference type="AlphaFoldDB" id="A0A922SIS9"/>
<evidence type="ECO:0000256" key="15">
    <source>
        <dbReference type="PIRSR" id="PIRSR000127-1"/>
    </source>
</evidence>
<keyword evidence="11 17" id="KW-0408">Iron</keyword>
<dbReference type="Gene3D" id="1.10.150.120">
    <property type="entry name" value="[2Fe-2S]-binding domain"/>
    <property type="match status" value="1"/>
</dbReference>
<dbReference type="InterPro" id="IPR037165">
    <property type="entry name" value="AldOxase/xan_DH_Mopterin-bd_sf"/>
</dbReference>
<dbReference type="InterPro" id="IPR036884">
    <property type="entry name" value="2Fe-2S-bd_dom_sf"/>
</dbReference>
<dbReference type="FunFam" id="3.30.365.10:FF:000001">
    <property type="entry name" value="Xanthine dehydrogenase oxidase"/>
    <property type="match status" value="1"/>
</dbReference>
<protein>
    <submittedName>
        <fullName evidence="20">Uncharacterized protein</fullName>
    </submittedName>
</protein>
<evidence type="ECO:0000256" key="14">
    <source>
        <dbReference type="ARBA" id="ARBA00034078"/>
    </source>
</evidence>
<dbReference type="SMART" id="SM01092">
    <property type="entry name" value="CO_deh_flav_C"/>
    <property type="match status" value="1"/>
</dbReference>
<feature type="binding site" evidence="17">
    <location>
        <position position="47"/>
    </location>
    <ligand>
        <name>[2Fe-2S] cluster</name>
        <dbReference type="ChEBI" id="CHEBI:190135"/>
        <label>1</label>
    </ligand>
</feature>
<comment type="cofactor">
    <cofactor evidence="1 16">
        <name>FAD</name>
        <dbReference type="ChEBI" id="CHEBI:57692"/>
    </cofactor>
</comment>